<dbReference type="SMART" id="SM00174">
    <property type="entry name" value="RHO"/>
    <property type="match status" value="1"/>
</dbReference>
<dbReference type="InterPro" id="IPR051641">
    <property type="entry name" value="RGK_GTP-binding_reg"/>
</dbReference>
<accession>A0AA39ZDK9</accession>
<dbReference type="GO" id="GO:0005246">
    <property type="term" value="F:calcium channel regulator activity"/>
    <property type="evidence" value="ECO:0007669"/>
    <property type="project" value="TreeGrafter"/>
</dbReference>
<feature type="region of interest" description="Disordered" evidence="3">
    <location>
        <begin position="105"/>
        <end position="146"/>
    </location>
</feature>
<dbReference type="SMART" id="SM00175">
    <property type="entry name" value="RAB"/>
    <property type="match status" value="1"/>
</dbReference>
<reference evidence="4" key="1">
    <citation type="submission" date="2023-06" db="EMBL/GenBank/DDBJ databases">
        <title>Genome-scale phylogeny and comparative genomics of the fungal order Sordariales.</title>
        <authorList>
            <consortium name="Lawrence Berkeley National Laboratory"/>
            <person name="Hensen N."/>
            <person name="Bonometti L."/>
            <person name="Westerberg I."/>
            <person name="Brannstrom I.O."/>
            <person name="Guillou S."/>
            <person name="Cros-Aarteil S."/>
            <person name="Calhoun S."/>
            <person name="Haridas S."/>
            <person name="Kuo A."/>
            <person name="Mondo S."/>
            <person name="Pangilinan J."/>
            <person name="Riley R."/>
            <person name="Labutti K."/>
            <person name="Andreopoulos B."/>
            <person name="Lipzen A."/>
            <person name="Chen C."/>
            <person name="Yanf M."/>
            <person name="Daum C."/>
            <person name="Ng V."/>
            <person name="Clum A."/>
            <person name="Steindorff A."/>
            <person name="Ohm R."/>
            <person name="Martin F."/>
            <person name="Silar P."/>
            <person name="Natvig D."/>
            <person name="Lalanne C."/>
            <person name="Gautier V."/>
            <person name="Ament-Velasquez S.L."/>
            <person name="Kruys A."/>
            <person name="Hutchinson M.I."/>
            <person name="Powell A.J."/>
            <person name="Barry K."/>
            <person name="Miller A.N."/>
            <person name="Grigoriev I.V."/>
            <person name="Debuchy R."/>
            <person name="Gladieux P."/>
            <person name="Thoren M.H."/>
            <person name="Johannesson H."/>
        </authorList>
    </citation>
    <scope>NUCLEOTIDE SEQUENCE</scope>
    <source>
        <strain evidence="4">CBS 307.81</strain>
    </source>
</reference>
<dbReference type="PROSITE" id="PS51421">
    <property type="entry name" value="RAS"/>
    <property type="match status" value="1"/>
</dbReference>
<dbReference type="InterPro" id="IPR027417">
    <property type="entry name" value="P-loop_NTPase"/>
</dbReference>
<evidence type="ECO:0000256" key="2">
    <source>
        <dbReference type="ARBA" id="ARBA00022553"/>
    </source>
</evidence>
<dbReference type="SMART" id="SM00173">
    <property type="entry name" value="RAS"/>
    <property type="match status" value="1"/>
</dbReference>
<dbReference type="GO" id="GO:0005886">
    <property type="term" value="C:plasma membrane"/>
    <property type="evidence" value="ECO:0007669"/>
    <property type="project" value="TreeGrafter"/>
</dbReference>
<dbReference type="GO" id="GO:0005525">
    <property type="term" value="F:GTP binding"/>
    <property type="evidence" value="ECO:0007669"/>
    <property type="project" value="InterPro"/>
</dbReference>
<evidence type="ECO:0000256" key="1">
    <source>
        <dbReference type="ARBA" id="ARBA00008846"/>
    </source>
</evidence>
<evidence type="ECO:0000313" key="4">
    <source>
        <dbReference type="EMBL" id="KAK0669009.1"/>
    </source>
</evidence>
<comment type="caution">
    <text evidence="4">The sequence shown here is derived from an EMBL/GenBank/DDBJ whole genome shotgun (WGS) entry which is preliminary data.</text>
</comment>
<dbReference type="GO" id="GO:0003924">
    <property type="term" value="F:GTPase activity"/>
    <property type="evidence" value="ECO:0007669"/>
    <property type="project" value="InterPro"/>
</dbReference>
<organism evidence="4 5">
    <name type="scientific">Cercophora samala</name>
    <dbReference type="NCBI Taxonomy" id="330535"/>
    <lineage>
        <taxon>Eukaryota</taxon>
        <taxon>Fungi</taxon>
        <taxon>Dikarya</taxon>
        <taxon>Ascomycota</taxon>
        <taxon>Pezizomycotina</taxon>
        <taxon>Sordariomycetes</taxon>
        <taxon>Sordariomycetidae</taxon>
        <taxon>Sordariales</taxon>
        <taxon>Lasiosphaeriaceae</taxon>
        <taxon>Cercophora</taxon>
    </lineage>
</organism>
<dbReference type="SUPFAM" id="SSF52540">
    <property type="entry name" value="P-loop containing nucleoside triphosphate hydrolases"/>
    <property type="match status" value="1"/>
</dbReference>
<feature type="compositionally biased region" description="Low complexity" evidence="3">
    <location>
        <begin position="107"/>
        <end position="119"/>
    </location>
</feature>
<sequence length="343" mass="37762">MVASFAWTAEEARYLKAVLRWQDAPSSDEDINITTKPVHPRRRAPLPPSTTPHQRKQPPYQHQQQQPQQQPQEKDDPPAGEFRVLVLGAKGAGKSSLLTRFSQNLFPLTPSSSRPTTTTNESHPGSCRHPIHLPSPTNKGSKTTTTTTTTTKYLIDALEFPSNQLSSNPLLEQALAITETAIILYDVTNPDSFRLARGVGEFIKEYFNPLTPSPNNSTNSGSNRRVYPVVLVANKCDTNHFQGDPARQVALEEGRAMAERIGVRYLEVSARTGEGVKGLFEGVGGEVLKVRGGVDVVREREGYERVVVGGKGVEVVNGEGGKGKGERGGLWRRMFWRRGGQQQ</sequence>
<dbReference type="AlphaFoldDB" id="A0AA39ZDK9"/>
<dbReference type="InterPro" id="IPR001806">
    <property type="entry name" value="Small_GTPase"/>
</dbReference>
<proteinExistence type="inferred from homology"/>
<comment type="similarity">
    <text evidence="1">Belongs to the small GTPase superfamily. RGK family.</text>
</comment>
<feature type="compositionally biased region" description="Low complexity" evidence="3">
    <location>
        <begin position="57"/>
        <end position="71"/>
    </location>
</feature>
<evidence type="ECO:0000256" key="3">
    <source>
        <dbReference type="SAM" id="MobiDB-lite"/>
    </source>
</evidence>
<name>A0AA39ZDK9_9PEZI</name>
<keyword evidence="4" id="KW-0378">Hydrolase</keyword>
<dbReference type="Gene3D" id="3.40.50.300">
    <property type="entry name" value="P-loop containing nucleotide triphosphate hydrolases"/>
    <property type="match status" value="1"/>
</dbReference>
<dbReference type="PRINTS" id="PR00449">
    <property type="entry name" value="RASTRNSFRMNG"/>
</dbReference>
<dbReference type="Pfam" id="PF00071">
    <property type="entry name" value="Ras"/>
    <property type="match status" value="1"/>
</dbReference>
<keyword evidence="5" id="KW-1185">Reference proteome</keyword>
<protein>
    <submittedName>
        <fullName evidence="4">P-loop containing nucleoside triphosphate hydrolase protein</fullName>
    </submittedName>
</protein>
<dbReference type="Proteomes" id="UP001174997">
    <property type="component" value="Unassembled WGS sequence"/>
</dbReference>
<gene>
    <name evidence="4" type="ORF">QBC41DRAFT_392524</name>
</gene>
<dbReference type="PANTHER" id="PTHR45775">
    <property type="entry name" value="RAD, GEM/KIR FAMILY MEMBER 2, ISOFORM C"/>
    <property type="match status" value="1"/>
</dbReference>
<feature type="region of interest" description="Disordered" evidence="3">
    <location>
        <begin position="25"/>
        <end position="79"/>
    </location>
</feature>
<keyword evidence="2" id="KW-0597">Phosphoprotein</keyword>
<dbReference type="EMBL" id="JAULSY010000048">
    <property type="protein sequence ID" value="KAK0669009.1"/>
    <property type="molecule type" value="Genomic_DNA"/>
</dbReference>
<dbReference type="PANTHER" id="PTHR45775:SF6">
    <property type="entry name" value="RAD, GEM_KIR FAMILY MEMBER 2, ISOFORM C"/>
    <property type="match status" value="1"/>
</dbReference>
<dbReference type="PROSITE" id="PS51419">
    <property type="entry name" value="RAB"/>
    <property type="match status" value="1"/>
</dbReference>
<evidence type="ECO:0000313" key="5">
    <source>
        <dbReference type="Proteomes" id="UP001174997"/>
    </source>
</evidence>